<dbReference type="Pfam" id="PF26113">
    <property type="entry name" value="GH16_XgeA"/>
    <property type="match status" value="1"/>
</dbReference>
<dbReference type="InterPro" id="IPR013320">
    <property type="entry name" value="ConA-like_dom_sf"/>
</dbReference>
<evidence type="ECO:0000259" key="2">
    <source>
        <dbReference type="PROSITE" id="PS51762"/>
    </source>
</evidence>
<dbReference type="EC" id="3.2.1.6" evidence="3"/>
<dbReference type="InterPro" id="IPR000757">
    <property type="entry name" value="Beta-glucanase-like"/>
</dbReference>
<evidence type="ECO:0000256" key="1">
    <source>
        <dbReference type="SAM" id="SignalP"/>
    </source>
</evidence>
<dbReference type="PANTHER" id="PTHR10963:SF24">
    <property type="entry name" value="GLYCOSIDASE C21B10.07-RELATED"/>
    <property type="match status" value="1"/>
</dbReference>
<keyword evidence="3" id="KW-0326">Glycosidase</keyword>
<evidence type="ECO:0000313" key="4">
    <source>
        <dbReference type="Proteomes" id="UP000012065"/>
    </source>
</evidence>
<dbReference type="AlphaFoldDB" id="M5BM37"/>
<dbReference type="Proteomes" id="UP000012065">
    <property type="component" value="Unassembled WGS sequence"/>
</dbReference>
<dbReference type="EMBL" id="CAOJ01002579">
    <property type="protein sequence ID" value="CCO27916.1"/>
    <property type="molecule type" value="Genomic_DNA"/>
</dbReference>
<comment type="caution">
    <text evidence="3">The sequence shown here is derived from an EMBL/GenBank/DDBJ whole genome shotgun (WGS) entry which is preliminary data.</text>
</comment>
<dbReference type="HOGENOM" id="CLU_1278401_0_0_1"/>
<organism evidence="3 4">
    <name type="scientific">Thanatephorus cucumeris (strain AG1-IB / isolate 7/3/14)</name>
    <name type="common">Lettuce bottom rot fungus</name>
    <name type="synonym">Rhizoctonia solani</name>
    <dbReference type="NCBI Taxonomy" id="1108050"/>
    <lineage>
        <taxon>Eukaryota</taxon>
        <taxon>Fungi</taxon>
        <taxon>Dikarya</taxon>
        <taxon>Basidiomycota</taxon>
        <taxon>Agaricomycotina</taxon>
        <taxon>Agaricomycetes</taxon>
        <taxon>Cantharellales</taxon>
        <taxon>Ceratobasidiaceae</taxon>
        <taxon>Rhizoctonia</taxon>
        <taxon>Rhizoctonia solani AG-1</taxon>
    </lineage>
</organism>
<feature type="chain" id="PRO_5004063442" evidence="1">
    <location>
        <begin position="22"/>
        <end position="216"/>
    </location>
</feature>
<dbReference type="GO" id="GO:0009251">
    <property type="term" value="P:glucan catabolic process"/>
    <property type="evidence" value="ECO:0007669"/>
    <property type="project" value="TreeGrafter"/>
</dbReference>
<sequence length="216" mass="24232">MRHTPFYALGLLLTVTQATLGFEDSNNHYLRRHAHKHRRKDPNENVGVSIDIDVDVHIGSGHGGSKDHPSWKLTDDFKGKNFYEHFTFEAIPDPTHGRVNYVDMQTAMAKNLTEVKNGNLILRADSTTVLDPNGPGRDSIRMQSKKQWTTGVSVFNLNHMPEGCGTWPAYWMTQVENWPVNGEIDILEGVHDQPPNHSALHTVTGCVVPLNRTMTG</sequence>
<accession>M5BM37</accession>
<protein>
    <submittedName>
        <fullName evidence="3">Putative endo-1,3(4)-beta-glucanase AFLA_105200</fullName>
        <ecNumber evidence="3">3.2.1.6</ecNumber>
    </submittedName>
</protein>
<proteinExistence type="predicted"/>
<feature type="signal peptide" evidence="1">
    <location>
        <begin position="1"/>
        <end position="21"/>
    </location>
</feature>
<gene>
    <name evidence="3" type="ORF">BN14_01905</name>
</gene>
<dbReference type="InterPro" id="IPR050546">
    <property type="entry name" value="Glycosyl_Hydrlase_16"/>
</dbReference>
<reference evidence="3 4" key="1">
    <citation type="journal article" date="2013" name="J. Biotechnol.">
        <title>Establishment and interpretation of the genome sequence of the phytopathogenic fungus Rhizoctonia solani AG1-IB isolate 7/3/14.</title>
        <authorList>
            <person name="Wibberg D.W."/>
            <person name="Jelonek L.J."/>
            <person name="Rupp O.R."/>
            <person name="Hennig M.H."/>
            <person name="Eikmeyer F.E."/>
            <person name="Goesmann A.G."/>
            <person name="Hartmann A.H."/>
            <person name="Borriss R.B."/>
            <person name="Grosch R.G."/>
            <person name="Puehler A.P."/>
            <person name="Schlueter A.S."/>
        </authorList>
    </citation>
    <scope>NUCLEOTIDE SEQUENCE [LARGE SCALE GENOMIC DNA]</scope>
    <source>
        <strain evidence="4">AG1-IB / isolate 7/3/14</strain>
    </source>
</reference>
<dbReference type="Gene3D" id="2.60.120.200">
    <property type="match status" value="1"/>
</dbReference>
<dbReference type="PANTHER" id="PTHR10963">
    <property type="entry name" value="GLYCOSYL HYDROLASE-RELATED"/>
    <property type="match status" value="1"/>
</dbReference>
<evidence type="ECO:0000313" key="3">
    <source>
        <dbReference type="EMBL" id="CCO27916.1"/>
    </source>
</evidence>
<dbReference type="SUPFAM" id="SSF49899">
    <property type="entry name" value="Concanavalin A-like lectins/glucanases"/>
    <property type="match status" value="1"/>
</dbReference>
<dbReference type="PROSITE" id="PS51762">
    <property type="entry name" value="GH16_2"/>
    <property type="match status" value="1"/>
</dbReference>
<keyword evidence="1" id="KW-0732">Signal</keyword>
<feature type="domain" description="GH16" evidence="2">
    <location>
        <begin position="36"/>
        <end position="216"/>
    </location>
</feature>
<keyword evidence="3" id="KW-0378">Hydrolase</keyword>
<dbReference type="GO" id="GO:0052861">
    <property type="term" value="F:endo-1,3(4)-beta-glucanase activity"/>
    <property type="evidence" value="ECO:0007669"/>
    <property type="project" value="UniProtKB-EC"/>
</dbReference>
<name>M5BM37_THACB</name>